<organism evidence="1 2">
    <name type="scientific">Halorubrum miltondacostae</name>
    <dbReference type="NCBI Taxonomy" id="3076378"/>
    <lineage>
        <taxon>Archaea</taxon>
        <taxon>Methanobacteriati</taxon>
        <taxon>Methanobacteriota</taxon>
        <taxon>Stenosarchaea group</taxon>
        <taxon>Halobacteria</taxon>
        <taxon>Halobacteriales</taxon>
        <taxon>Haloferacaceae</taxon>
        <taxon>Halorubrum</taxon>
    </lineage>
</organism>
<accession>A0ABD5M7T7</accession>
<name>A0ABD5M7T7_9EURY</name>
<proteinExistence type="predicted"/>
<comment type="caution">
    <text evidence="1">The sequence shown here is derived from an EMBL/GenBank/DDBJ whole genome shotgun (WGS) entry which is preliminary data.</text>
</comment>
<protein>
    <submittedName>
        <fullName evidence="1">Uncharacterized protein</fullName>
    </submittedName>
</protein>
<sequence>MSHEPATPTVRHPFEYQPNCRLIGSGGNPDYVVFELCAMLNPSDIYCSTFALKYRIPTPNNVSNPDIPAAKRPSCDTDPIQKLIPIAIAETTKRSTNSVVIKLPSSKRK</sequence>
<evidence type="ECO:0000313" key="2">
    <source>
        <dbReference type="Proteomes" id="UP001567572"/>
    </source>
</evidence>
<dbReference type="AlphaFoldDB" id="A0ABD5M7T7"/>
<evidence type="ECO:0000313" key="1">
    <source>
        <dbReference type="EMBL" id="MEZ3165661.1"/>
    </source>
</evidence>
<reference evidence="1 2" key="1">
    <citation type="submission" date="2024-06" db="EMBL/GenBank/DDBJ databases">
        <title>Halorubrum miltondacostae sp. nov., a potential PHA producer isolated from an inland solar saltern in Rio Maior, Portugal.</title>
        <authorList>
            <person name="Albuquerque L."/>
            <person name="Viver T."/>
            <person name="Barroso C."/>
            <person name="Claudino R."/>
            <person name="Galvan M."/>
            <person name="Simoes G."/>
            <person name="Lobo Da Cunha A."/>
            <person name="Egas C."/>
        </authorList>
    </citation>
    <scope>NUCLEOTIDE SEQUENCE [LARGE SCALE GENOMIC DNA]</scope>
    <source>
        <strain evidence="1 2">RMP-11</strain>
    </source>
</reference>
<dbReference type="RefSeq" id="WP_371163633.1">
    <property type="nucleotide sequence ID" value="NZ_JBEDNY010000009.1"/>
</dbReference>
<keyword evidence="2" id="KW-1185">Reference proteome</keyword>
<dbReference type="Proteomes" id="UP001567572">
    <property type="component" value="Unassembled WGS sequence"/>
</dbReference>
<gene>
    <name evidence="1" type="ORF">ABNG04_17700</name>
</gene>
<dbReference type="EMBL" id="JBEDNY010000009">
    <property type="protein sequence ID" value="MEZ3165661.1"/>
    <property type="molecule type" value="Genomic_DNA"/>
</dbReference>